<organism evidence="2 3">
    <name type="scientific">Saccharolobus shibatae</name>
    <dbReference type="NCBI Taxonomy" id="2286"/>
    <lineage>
        <taxon>Archaea</taxon>
        <taxon>Thermoproteota</taxon>
        <taxon>Thermoprotei</taxon>
        <taxon>Sulfolobales</taxon>
        <taxon>Sulfolobaceae</taxon>
        <taxon>Saccharolobus</taxon>
    </lineage>
</organism>
<gene>
    <name evidence="2" type="ORF">J5U21_02515</name>
</gene>
<name>A0A8F5BWV8_9CREN</name>
<protein>
    <submittedName>
        <fullName evidence="2">tRNA pseudouridine(54/55) synthase</fullName>
    </submittedName>
</protein>
<feature type="domain" description="Pus10 THUMP" evidence="1">
    <location>
        <begin position="117"/>
        <end position="191"/>
    </location>
</feature>
<evidence type="ECO:0000313" key="3">
    <source>
        <dbReference type="Proteomes" id="UP000693941"/>
    </source>
</evidence>
<dbReference type="AlphaFoldDB" id="A0A8F5BWV8"/>
<dbReference type="RefSeq" id="WP_218260830.1">
    <property type="nucleotide sequence ID" value="NZ_CP077715.1"/>
</dbReference>
<dbReference type="EMBL" id="CP077715">
    <property type="protein sequence ID" value="QXJ32860.1"/>
    <property type="molecule type" value="Genomic_DNA"/>
</dbReference>
<evidence type="ECO:0000259" key="1">
    <source>
        <dbReference type="Pfam" id="PF22023"/>
    </source>
</evidence>
<dbReference type="GeneID" id="65560931"/>
<proteinExistence type="predicted"/>
<reference evidence="2" key="1">
    <citation type="journal article" date="2021" name="Environ. Microbiol.">
        <title>New insights into the diversity and evolution of the archaeal mobilome from three complete genomes of Saccharolobus shibatae.</title>
        <authorList>
            <person name="Medvedeva S."/>
            <person name="Brandt D."/>
            <person name="Cvirkaite-Krupovic V."/>
            <person name="Liu Y."/>
            <person name="Severinov K."/>
            <person name="Ishino S."/>
            <person name="Ishino Y."/>
            <person name="Prangishvili D."/>
            <person name="Kalinowski J."/>
            <person name="Krupovic M."/>
        </authorList>
    </citation>
    <scope>NUCLEOTIDE SEQUENCE</scope>
    <source>
        <strain evidence="2">BEU9</strain>
    </source>
</reference>
<evidence type="ECO:0000313" key="2">
    <source>
        <dbReference type="EMBL" id="QXJ32860.1"/>
    </source>
</evidence>
<dbReference type="Proteomes" id="UP000693941">
    <property type="component" value="Chromosome"/>
</dbReference>
<dbReference type="InterPro" id="IPR055174">
    <property type="entry name" value="Pus10_THUMP_arc"/>
</dbReference>
<accession>A0A8F5BWV8</accession>
<sequence length="379" mass="43781">MINSSEGKSDNKIIEKAIQILSKYPLCDSCLGRCFARLGYGLENKERGKAIKISLMMFLDEKIKDHKIVDLISIKSIMENLGPIAEKWYKLYLSSEFHTYPCYLCQNKVDEIKQDFFDKAFKLLSGLGTKSYVLGVELDEETKRKENEIIREFTLIYYESVKHEIKREVGKMLAERGYPPNMENPEIEIVYRISDRQAFIISKNIRTLYVYNRLNRNLPISSWFSKKGNEGLDTLLQKKIIFAFSEPTSIRVLAEYPIVIENEERDKIEIGGYNISKVMTIGKRELQAISSAKPSMRRYRVTVYSTSSLSEAVRVYGNIYDLFIDVKSFSELKEKLSKLQSQYEIIMLSIDLIDVKGRIKDIVGTYLKSFLAAKDNASL</sequence>
<dbReference type="NCBIfam" id="NF011139">
    <property type="entry name" value="PRK14554.1-5"/>
    <property type="match status" value="1"/>
</dbReference>
<dbReference type="Pfam" id="PF22023">
    <property type="entry name" value="Pus10_THUMP_arc"/>
    <property type="match status" value="1"/>
</dbReference>